<sequence>MKTYLKLSLIIITFTTTATVAQTIKRIPTTVTVDGSGRTTEPPIYKDERGKILELKQVMSYMQTGDYKMVKTADKRNKPVFVVTKSPGFNRRPVANEVVVKPQ</sequence>
<dbReference type="EMBL" id="WQLA01000002">
    <property type="protein sequence ID" value="MVN90574.1"/>
    <property type="molecule type" value="Genomic_DNA"/>
</dbReference>
<dbReference type="AlphaFoldDB" id="A0A6I4IQ67"/>
<gene>
    <name evidence="2" type="ORF">GO816_05485</name>
</gene>
<dbReference type="Proteomes" id="UP000434850">
    <property type="component" value="Unassembled WGS sequence"/>
</dbReference>
<organism evidence="2 3">
    <name type="scientific">Mucilaginibacter aquatilis</name>
    <dbReference type="NCBI Taxonomy" id="1517760"/>
    <lineage>
        <taxon>Bacteria</taxon>
        <taxon>Pseudomonadati</taxon>
        <taxon>Bacteroidota</taxon>
        <taxon>Sphingobacteriia</taxon>
        <taxon>Sphingobacteriales</taxon>
        <taxon>Sphingobacteriaceae</taxon>
        <taxon>Mucilaginibacter</taxon>
    </lineage>
</organism>
<evidence type="ECO:0000256" key="1">
    <source>
        <dbReference type="SAM" id="SignalP"/>
    </source>
</evidence>
<evidence type="ECO:0000313" key="3">
    <source>
        <dbReference type="Proteomes" id="UP000434850"/>
    </source>
</evidence>
<proteinExistence type="predicted"/>
<comment type="caution">
    <text evidence="2">The sequence shown here is derived from an EMBL/GenBank/DDBJ whole genome shotgun (WGS) entry which is preliminary data.</text>
</comment>
<protein>
    <submittedName>
        <fullName evidence="2">Uncharacterized protein</fullName>
    </submittedName>
</protein>
<keyword evidence="1" id="KW-0732">Signal</keyword>
<keyword evidence="3" id="KW-1185">Reference proteome</keyword>
<dbReference type="RefSeq" id="WP_157540352.1">
    <property type="nucleotide sequence ID" value="NZ_WQLA01000002.1"/>
</dbReference>
<feature type="signal peptide" evidence="1">
    <location>
        <begin position="1"/>
        <end position="20"/>
    </location>
</feature>
<name>A0A6I4IQ67_9SPHI</name>
<accession>A0A6I4IQ67</accession>
<feature type="chain" id="PRO_5026240446" evidence="1">
    <location>
        <begin position="21"/>
        <end position="103"/>
    </location>
</feature>
<reference evidence="2 3" key="1">
    <citation type="submission" date="2019-12" db="EMBL/GenBank/DDBJ databases">
        <title>Mucilaginibacter sp. HME9299 genome sequencing and assembly.</title>
        <authorList>
            <person name="Kang H."/>
            <person name="Kim H."/>
            <person name="Joh K."/>
        </authorList>
    </citation>
    <scope>NUCLEOTIDE SEQUENCE [LARGE SCALE GENOMIC DNA]</scope>
    <source>
        <strain evidence="2 3">HME9299</strain>
    </source>
</reference>
<evidence type="ECO:0000313" key="2">
    <source>
        <dbReference type="EMBL" id="MVN90574.1"/>
    </source>
</evidence>